<keyword evidence="1" id="KW-0812">Transmembrane</keyword>
<evidence type="ECO:0000313" key="2">
    <source>
        <dbReference type="EMBL" id="OGZ18312.1"/>
    </source>
</evidence>
<keyword evidence="1" id="KW-0472">Membrane</keyword>
<proteinExistence type="predicted"/>
<keyword evidence="1" id="KW-1133">Transmembrane helix</keyword>
<protein>
    <submittedName>
        <fullName evidence="2">Uncharacterized protein</fullName>
    </submittedName>
</protein>
<accession>A0A1G2DY40</accession>
<sequence length="253" mass="26271">MLKKQVSPKIVAIVFAVIVVCFAIAVYVSAWTEPTAVPPGANVSAPLNTSLEGQTKQGNLVVNALGINAAGNALLVPNGNVGIGAITPGRKLEVEGSSDYEGIRLRNTGIGGDRWDILSMSGAAVNPGGLTFWNGTHRMVIDGLGNVGIGTDAPSTKLDVSGNINAQGYIEFGSGNIRLAYKSGASPTCSKLTMVRHFTAKTCDSNDPCPNPSCSINAGWSSTAKTCSYQKDGAWACMEETCAASWNEAICLD</sequence>
<feature type="transmembrane region" description="Helical" evidence="1">
    <location>
        <begin position="12"/>
        <end position="31"/>
    </location>
</feature>
<organism evidence="2 3">
    <name type="scientific">Candidatus Nealsonbacteria bacterium RBG_13_37_56</name>
    <dbReference type="NCBI Taxonomy" id="1801661"/>
    <lineage>
        <taxon>Bacteria</taxon>
        <taxon>Candidatus Nealsoniibacteriota</taxon>
    </lineage>
</organism>
<evidence type="ECO:0000256" key="1">
    <source>
        <dbReference type="SAM" id="Phobius"/>
    </source>
</evidence>
<dbReference type="EMBL" id="MHLW01000005">
    <property type="protein sequence ID" value="OGZ18312.1"/>
    <property type="molecule type" value="Genomic_DNA"/>
</dbReference>
<dbReference type="AlphaFoldDB" id="A0A1G2DY40"/>
<dbReference type="Proteomes" id="UP000178893">
    <property type="component" value="Unassembled WGS sequence"/>
</dbReference>
<gene>
    <name evidence="2" type="ORF">A2V72_00920</name>
</gene>
<name>A0A1G2DY40_9BACT</name>
<reference evidence="2 3" key="1">
    <citation type="journal article" date="2016" name="Nat. Commun.">
        <title>Thousands of microbial genomes shed light on interconnected biogeochemical processes in an aquifer system.</title>
        <authorList>
            <person name="Anantharaman K."/>
            <person name="Brown C.T."/>
            <person name="Hug L.A."/>
            <person name="Sharon I."/>
            <person name="Castelle C.J."/>
            <person name="Probst A.J."/>
            <person name="Thomas B.C."/>
            <person name="Singh A."/>
            <person name="Wilkins M.J."/>
            <person name="Karaoz U."/>
            <person name="Brodie E.L."/>
            <person name="Williams K.H."/>
            <person name="Hubbard S.S."/>
            <person name="Banfield J.F."/>
        </authorList>
    </citation>
    <scope>NUCLEOTIDE SEQUENCE [LARGE SCALE GENOMIC DNA]</scope>
</reference>
<evidence type="ECO:0000313" key="3">
    <source>
        <dbReference type="Proteomes" id="UP000178893"/>
    </source>
</evidence>
<comment type="caution">
    <text evidence="2">The sequence shown here is derived from an EMBL/GenBank/DDBJ whole genome shotgun (WGS) entry which is preliminary data.</text>
</comment>